<evidence type="ECO:0000256" key="4">
    <source>
        <dbReference type="ARBA" id="ARBA00022679"/>
    </source>
</evidence>
<feature type="transmembrane region" description="Helical" evidence="10">
    <location>
        <begin position="244"/>
        <end position="265"/>
    </location>
</feature>
<dbReference type="GO" id="GO:0009103">
    <property type="term" value="P:lipopolysaccharide biosynthetic process"/>
    <property type="evidence" value="ECO:0007669"/>
    <property type="project" value="UniProtKB-ARBA"/>
</dbReference>
<comment type="subcellular location">
    <subcellularLocation>
        <location evidence="1">Cell membrane</location>
        <topology evidence="1">Multi-pass membrane protein</topology>
    </subcellularLocation>
</comment>
<protein>
    <recommendedName>
        <fullName evidence="11">Glycosyltransferase RgtA/B/C/D-like domain-containing protein</fullName>
    </recommendedName>
</protein>
<keyword evidence="7 10" id="KW-0472">Membrane</keyword>
<evidence type="ECO:0000256" key="8">
    <source>
        <dbReference type="PROSITE-ProRule" id="PRU00339"/>
    </source>
</evidence>
<feature type="compositionally biased region" description="Gly residues" evidence="9">
    <location>
        <begin position="9"/>
        <end position="19"/>
    </location>
</feature>
<dbReference type="InterPro" id="IPR050297">
    <property type="entry name" value="LipidA_mod_glycosyltrf_83"/>
</dbReference>
<dbReference type="InterPro" id="IPR019734">
    <property type="entry name" value="TPR_rpt"/>
</dbReference>
<evidence type="ECO:0000259" key="11">
    <source>
        <dbReference type="Pfam" id="PF13231"/>
    </source>
</evidence>
<dbReference type="AlphaFoldDB" id="A0A832I550"/>
<organism evidence="12">
    <name type="scientific">Eiseniibacteriota bacterium</name>
    <dbReference type="NCBI Taxonomy" id="2212470"/>
    <lineage>
        <taxon>Bacteria</taxon>
        <taxon>Candidatus Eiseniibacteriota</taxon>
    </lineage>
</organism>
<sequence length="708" mass="75713">MRQRHVSKGAGGPAKGGGRAAAAPARPRGPRPYALHGSPQPAESTARWLGRGAWALIALTGAALLAMALGPHRIGDYFTESDFYGAYAEGARLFQRGALDPSRYGVVGPGYEVVLGLVGFAIRDLFLAAELISVAATLATLALWWRILAARAGARVALAALAFMATNAFLFRYGYAATTDALALALQSAAFAALLLAGSPRAAFAAGLLAAAAFLTRYSGVWLLPAGLAAIAWGGTPHAARRQAGLLFAVGFAAPVAPWVLWSLAHGGSLEFQLHHNLAYEVFARARGLTWDEYQRDLQPQFPTLASVLTRDPQAVIARLFYNAFDHLRLDARLLLGWPVAAAAALGLVLGALDGSLRRLWPLWLSGALACLVLVPAFHSERYSLAALPFYATLAGIAFGSPRFAFALKPSGVWLKTALALVPLAFAVAASARVQARAIDQLPVEVLDAAQVLRERARPGDKVIARKAHIAWHGGVQALPFPFADSLGALAENARESGARWLYFSWPEAQTRPSLFALLDTAARVPGLTPRAVTRPHPAVLYEIGPGFGEIPSWYENDTLRQWHTLRGRLMVDGRDADALYGMALLERIQGRLGRAREYAARAIALRPRDLRTNLAFGAITQETGDFGASERAFRTALELDPRNAGARIGLGWALVMQERPREAAGVWREVVDVAPDPETLEAMAGVFELTGEAALAARARARLSGAP</sequence>
<dbReference type="SUPFAM" id="SSF48452">
    <property type="entry name" value="TPR-like"/>
    <property type="match status" value="1"/>
</dbReference>
<evidence type="ECO:0000256" key="1">
    <source>
        <dbReference type="ARBA" id="ARBA00004651"/>
    </source>
</evidence>
<dbReference type="GO" id="GO:0005886">
    <property type="term" value="C:plasma membrane"/>
    <property type="evidence" value="ECO:0007669"/>
    <property type="project" value="UniProtKB-SubCell"/>
</dbReference>
<feature type="transmembrane region" description="Helical" evidence="10">
    <location>
        <begin position="156"/>
        <end position="175"/>
    </location>
</feature>
<feature type="transmembrane region" description="Helical" evidence="10">
    <location>
        <begin position="413"/>
        <end position="432"/>
    </location>
</feature>
<dbReference type="SMART" id="SM00028">
    <property type="entry name" value="TPR"/>
    <property type="match status" value="3"/>
</dbReference>
<feature type="transmembrane region" description="Helical" evidence="10">
    <location>
        <begin position="53"/>
        <end position="74"/>
    </location>
</feature>
<evidence type="ECO:0000313" key="12">
    <source>
        <dbReference type="EMBL" id="HGZ43495.1"/>
    </source>
</evidence>
<evidence type="ECO:0000256" key="5">
    <source>
        <dbReference type="ARBA" id="ARBA00022692"/>
    </source>
</evidence>
<evidence type="ECO:0000256" key="6">
    <source>
        <dbReference type="ARBA" id="ARBA00022989"/>
    </source>
</evidence>
<feature type="repeat" description="TPR" evidence="8">
    <location>
        <begin position="611"/>
        <end position="644"/>
    </location>
</feature>
<dbReference type="EMBL" id="DSQF01000018">
    <property type="protein sequence ID" value="HGZ43495.1"/>
    <property type="molecule type" value="Genomic_DNA"/>
</dbReference>
<evidence type="ECO:0000256" key="7">
    <source>
        <dbReference type="ARBA" id="ARBA00023136"/>
    </source>
</evidence>
<dbReference type="PANTHER" id="PTHR33908">
    <property type="entry name" value="MANNOSYLTRANSFERASE YKCB-RELATED"/>
    <property type="match status" value="1"/>
</dbReference>
<feature type="transmembrane region" description="Helical" evidence="10">
    <location>
        <begin position="334"/>
        <end position="353"/>
    </location>
</feature>
<dbReference type="PROSITE" id="PS50005">
    <property type="entry name" value="TPR"/>
    <property type="match status" value="1"/>
</dbReference>
<name>A0A832I550_UNCEI</name>
<reference evidence="12" key="1">
    <citation type="journal article" date="2020" name="mSystems">
        <title>Genome- and Community-Level Interaction Insights into Carbon Utilization and Element Cycling Functions of Hydrothermarchaeota in Hydrothermal Sediment.</title>
        <authorList>
            <person name="Zhou Z."/>
            <person name="Liu Y."/>
            <person name="Xu W."/>
            <person name="Pan J."/>
            <person name="Luo Z.H."/>
            <person name="Li M."/>
        </authorList>
    </citation>
    <scope>NUCLEOTIDE SEQUENCE [LARGE SCALE GENOMIC DNA]</scope>
    <source>
        <strain evidence="12">SpSt-381</strain>
    </source>
</reference>
<dbReference type="InterPro" id="IPR011990">
    <property type="entry name" value="TPR-like_helical_dom_sf"/>
</dbReference>
<keyword evidence="3" id="KW-0328">Glycosyltransferase</keyword>
<proteinExistence type="predicted"/>
<dbReference type="Pfam" id="PF13231">
    <property type="entry name" value="PMT_2"/>
    <property type="match status" value="1"/>
</dbReference>
<feature type="transmembrane region" description="Helical" evidence="10">
    <location>
        <begin position="359"/>
        <end position="378"/>
    </location>
</feature>
<dbReference type="Gene3D" id="1.25.40.10">
    <property type="entry name" value="Tetratricopeptide repeat domain"/>
    <property type="match status" value="1"/>
</dbReference>
<comment type="caution">
    <text evidence="12">The sequence shown here is derived from an EMBL/GenBank/DDBJ whole genome shotgun (WGS) entry which is preliminary data.</text>
</comment>
<dbReference type="InterPro" id="IPR038731">
    <property type="entry name" value="RgtA/B/C-like"/>
</dbReference>
<evidence type="ECO:0000256" key="3">
    <source>
        <dbReference type="ARBA" id="ARBA00022676"/>
    </source>
</evidence>
<keyword evidence="8" id="KW-0802">TPR repeat</keyword>
<feature type="domain" description="Glycosyltransferase RgtA/B/C/D-like" evidence="11">
    <location>
        <begin position="126"/>
        <end position="262"/>
    </location>
</feature>
<evidence type="ECO:0000256" key="9">
    <source>
        <dbReference type="SAM" id="MobiDB-lite"/>
    </source>
</evidence>
<evidence type="ECO:0000256" key="2">
    <source>
        <dbReference type="ARBA" id="ARBA00022475"/>
    </source>
</evidence>
<feature type="transmembrane region" description="Helical" evidence="10">
    <location>
        <begin position="385"/>
        <end position="407"/>
    </location>
</feature>
<dbReference type="PANTHER" id="PTHR33908:SF11">
    <property type="entry name" value="MEMBRANE PROTEIN"/>
    <property type="match status" value="1"/>
</dbReference>
<keyword evidence="4" id="KW-0808">Transferase</keyword>
<gene>
    <name evidence="12" type="ORF">ENR23_08735</name>
</gene>
<dbReference type="GO" id="GO:0016763">
    <property type="term" value="F:pentosyltransferase activity"/>
    <property type="evidence" value="ECO:0007669"/>
    <property type="project" value="TreeGrafter"/>
</dbReference>
<feature type="transmembrane region" description="Helical" evidence="10">
    <location>
        <begin position="125"/>
        <end position="144"/>
    </location>
</feature>
<feature type="region of interest" description="Disordered" evidence="9">
    <location>
        <begin position="1"/>
        <end position="39"/>
    </location>
</feature>
<keyword evidence="2" id="KW-1003">Cell membrane</keyword>
<keyword evidence="6 10" id="KW-1133">Transmembrane helix</keyword>
<evidence type="ECO:0000256" key="10">
    <source>
        <dbReference type="SAM" id="Phobius"/>
    </source>
</evidence>
<accession>A0A832I550</accession>
<feature type="transmembrane region" description="Helical" evidence="10">
    <location>
        <begin position="204"/>
        <end position="224"/>
    </location>
</feature>
<keyword evidence="5 10" id="KW-0812">Transmembrane</keyword>